<organism evidence="2">
    <name type="scientific">marine sediment metagenome</name>
    <dbReference type="NCBI Taxonomy" id="412755"/>
    <lineage>
        <taxon>unclassified sequences</taxon>
        <taxon>metagenomes</taxon>
        <taxon>ecological metagenomes</taxon>
    </lineage>
</organism>
<dbReference type="AlphaFoldDB" id="X0USR7"/>
<protein>
    <recommendedName>
        <fullName evidence="1">Tryptophan synthase beta chain-like PALP domain-containing protein</fullName>
    </recommendedName>
</protein>
<name>X0USR7_9ZZZZ</name>
<dbReference type="InterPro" id="IPR036052">
    <property type="entry name" value="TrpB-like_PALP_sf"/>
</dbReference>
<dbReference type="InterPro" id="IPR050214">
    <property type="entry name" value="Cys_Synth/Cystath_Beta-Synth"/>
</dbReference>
<dbReference type="SUPFAM" id="SSF53686">
    <property type="entry name" value="Tryptophan synthase beta subunit-like PLP-dependent enzymes"/>
    <property type="match status" value="1"/>
</dbReference>
<dbReference type="Pfam" id="PF00291">
    <property type="entry name" value="PALP"/>
    <property type="match status" value="1"/>
</dbReference>
<reference evidence="2" key="1">
    <citation type="journal article" date="2014" name="Front. Microbiol.">
        <title>High frequency of phylogenetically diverse reductive dehalogenase-homologous genes in deep subseafloor sedimentary metagenomes.</title>
        <authorList>
            <person name="Kawai M."/>
            <person name="Futagami T."/>
            <person name="Toyoda A."/>
            <person name="Takaki Y."/>
            <person name="Nishi S."/>
            <person name="Hori S."/>
            <person name="Arai W."/>
            <person name="Tsubouchi T."/>
            <person name="Morono Y."/>
            <person name="Uchiyama I."/>
            <person name="Ito T."/>
            <person name="Fujiyama A."/>
            <person name="Inagaki F."/>
            <person name="Takami H."/>
        </authorList>
    </citation>
    <scope>NUCLEOTIDE SEQUENCE</scope>
    <source>
        <strain evidence="2">Expedition CK06-06</strain>
    </source>
</reference>
<evidence type="ECO:0000259" key="1">
    <source>
        <dbReference type="Pfam" id="PF00291"/>
    </source>
</evidence>
<feature type="non-terminal residue" evidence="2">
    <location>
        <position position="1"/>
    </location>
</feature>
<gene>
    <name evidence="2" type="ORF">S01H1_32325</name>
</gene>
<dbReference type="InterPro" id="IPR001926">
    <property type="entry name" value="TrpB-like_PALP"/>
</dbReference>
<accession>X0USR7</accession>
<proteinExistence type="predicted"/>
<evidence type="ECO:0000313" key="2">
    <source>
        <dbReference type="EMBL" id="GAG02282.1"/>
    </source>
</evidence>
<dbReference type="PANTHER" id="PTHR10314">
    <property type="entry name" value="CYSTATHIONINE BETA-SYNTHASE"/>
    <property type="match status" value="1"/>
</dbReference>
<dbReference type="EMBL" id="BARS01020007">
    <property type="protein sequence ID" value="GAG02282.1"/>
    <property type="molecule type" value="Genomic_DNA"/>
</dbReference>
<dbReference type="Gene3D" id="3.40.50.1100">
    <property type="match status" value="1"/>
</dbReference>
<comment type="caution">
    <text evidence="2">The sequence shown here is derived from an EMBL/GenBank/DDBJ whole genome shotgun (WGS) entry which is preliminary data.</text>
</comment>
<feature type="domain" description="Tryptophan synthase beta chain-like PALP" evidence="1">
    <location>
        <begin position="3"/>
        <end position="60"/>
    </location>
</feature>
<sequence length="72" mass="7835">EILDEILLISEDEAFDHCRQIARAEGLLVGISSGAVMSAALKLAVRTDHSEKVIVCIFADTGQRYLSVEGLF</sequence>